<evidence type="ECO:0000313" key="11">
    <source>
        <dbReference type="EMBL" id="GEO30273.1"/>
    </source>
</evidence>
<keyword evidence="6 9" id="KW-0378">Hydrolase</keyword>
<dbReference type="GO" id="GO:0008237">
    <property type="term" value="F:metallopeptidase activity"/>
    <property type="evidence" value="ECO:0007669"/>
    <property type="project" value="UniProtKB-KW"/>
</dbReference>
<dbReference type="GO" id="GO:0004177">
    <property type="term" value="F:aminopeptidase activity"/>
    <property type="evidence" value="ECO:0007669"/>
    <property type="project" value="UniProtKB-KW"/>
</dbReference>
<evidence type="ECO:0000256" key="1">
    <source>
        <dbReference type="ARBA" id="ARBA00001947"/>
    </source>
</evidence>
<comment type="cofactor">
    <cofactor evidence="1 10">
        <name>Zn(2+)</name>
        <dbReference type="ChEBI" id="CHEBI:29105"/>
    </cofactor>
</comment>
<dbReference type="InterPro" id="IPR023358">
    <property type="entry name" value="Peptidase_M18_dom2"/>
</dbReference>
<dbReference type="CDD" id="cd05658">
    <property type="entry name" value="M18_DAP"/>
    <property type="match status" value="1"/>
</dbReference>
<dbReference type="EC" id="3.4.11.-" evidence="10"/>
<dbReference type="GO" id="GO:0008270">
    <property type="term" value="F:zinc ion binding"/>
    <property type="evidence" value="ECO:0007669"/>
    <property type="project" value="InterPro"/>
</dbReference>
<evidence type="ECO:0000256" key="9">
    <source>
        <dbReference type="RuleBase" id="RU004386"/>
    </source>
</evidence>
<dbReference type="RefSeq" id="WP_147066106.1">
    <property type="nucleotide sequence ID" value="NZ_BAAARO010000016.1"/>
</dbReference>
<evidence type="ECO:0000256" key="5">
    <source>
        <dbReference type="ARBA" id="ARBA00022723"/>
    </source>
</evidence>
<organism evidence="11 12">
    <name type="scientific">Terrabacter aerolatus</name>
    <dbReference type="NCBI Taxonomy" id="422442"/>
    <lineage>
        <taxon>Bacteria</taxon>
        <taxon>Bacillati</taxon>
        <taxon>Actinomycetota</taxon>
        <taxon>Actinomycetes</taxon>
        <taxon>Micrococcales</taxon>
        <taxon>Intrasporangiaceae</taxon>
        <taxon>Terrabacter</taxon>
    </lineage>
</organism>
<gene>
    <name evidence="11" type="primary">apeB</name>
    <name evidence="11" type="ORF">TAE01_20830</name>
</gene>
<dbReference type="SUPFAM" id="SSF53187">
    <property type="entry name" value="Zn-dependent exopeptidases"/>
    <property type="match status" value="1"/>
</dbReference>
<keyword evidence="7 9" id="KW-0862">Zinc</keyword>
<evidence type="ECO:0000313" key="12">
    <source>
        <dbReference type="Proteomes" id="UP000321534"/>
    </source>
</evidence>
<evidence type="ECO:0000256" key="6">
    <source>
        <dbReference type="ARBA" id="ARBA00022801"/>
    </source>
</evidence>
<comment type="caution">
    <text evidence="11">The sequence shown here is derived from an EMBL/GenBank/DDBJ whole genome shotgun (WGS) entry which is preliminary data.</text>
</comment>
<keyword evidence="3 9" id="KW-0031">Aminopeptidase</keyword>
<dbReference type="Proteomes" id="UP000321534">
    <property type="component" value="Unassembled WGS sequence"/>
</dbReference>
<evidence type="ECO:0000256" key="10">
    <source>
        <dbReference type="RuleBase" id="RU004387"/>
    </source>
</evidence>
<proteinExistence type="inferred from homology"/>
<accession>A0A512D1C9</accession>
<evidence type="ECO:0000256" key="7">
    <source>
        <dbReference type="ARBA" id="ARBA00022833"/>
    </source>
</evidence>
<evidence type="ECO:0000256" key="8">
    <source>
        <dbReference type="ARBA" id="ARBA00023049"/>
    </source>
</evidence>
<keyword evidence="12" id="KW-1185">Reference proteome</keyword>
<dbReference type="Gene3D" id="2.30.250.10">
    <property type="entry name" value="Aminopeptidase i, Domain 2"/>
    <property type="match status" value="1"/>
</dbReference>
<evidence type="ECO:0000256" key="3">
    <source>
        <dbReference type="ARBA" id="ARBA00022438"/>
    </source>
</evidence>
<dbReference type="Gene3D" id="3.40.630.10">
    <property type="entry name" value="Zn peptidases"/>
    <property type="match status" value="1"/>
</dbReference>
<dbReference type="PANTHER" id="PTHR28570">
    <property type="entry name" value="ASPARTYL AMINOPEPTIDASE"/>
    <property type="match status" value="1"/>
</dbReference>
<keyword evidence="8 9" id="KW-0482">Metalloprotease</keyword>
<dbReference type="SUPFAM" id="SSF101821">
    <property type="entry name" value="Aminopeptidase/glucanase lid domain"/>
    <property type="match status" value="1"/>
</dbReference>
<evidence type="ECO:0000256" key="2">
    <source>
        <dbReference type="ARBA" id="ARBA00008290"/>
    </source>
</evidence>
<dbReference type="InterPro" id="IPR001948">
    <property type="entry name" value="Peptidase_M18"/>
</dbReference>
<protein>
    <recommendedName>
        <fullName evidence="10">M18 family aminopeptidase</fullName>
        <ecNumber evidence="10">3.4.11.-</ecNumber>
    </recommendedName>
</protein>
<dbReference type="EMBL" id="BJYX01000009">
    <property type="protein sequence ID" value="GEO30273.1"/>
    <property type="molecule type" value="Genomic_DNA"/>
</dbReference>
<dbReference type="Pfam" id="PF02127">
    <property type="entry name" value="Peptidase_M18"/>
    <property type="match status" value="1"/>
</dbReference>
<reference evidence="11 12" key="1">
    <citation type="submission" date="2019-07" db="EMBL/GenBank/DDBJ databases">
        <title>Whole genome shotgun sequence of Terrabacter aerolatus NBRC 106305.</title>
        <authorList>
            <person name="Hosoyama A."/>
            <person name="Uohara A."/>
            <person name="Ohji S."/>
            <person name="Ichikawa N."/>
        </authorList>
    </citation>
    <scope>NUCLEOTIDE SEQUENCE [LARGE SCALE GENOMIC DNA]</scope>
    <source>
        <strain evidence="11 12">NBRC 106305</strain>
    </source>
</reference>
<keyword evidence="4 9" id="KW-0645">Protease</keyword>
<name>A0A512D1C9_9MICO</name>
<dbReference type="GO" id="GO:0005737">
    <property type="term" value="C:cytoplasm"/>
    <property type="evidence" value="ECO:0007669"/>
    <property type="project" value="UniProtKB-ARBA"/>
</dbReference>
<dbReference type="PRINTS" id="PR00932">
    <property type="entry name" value="AMINO1PTASE"/>
</dbReference>
<dbReference type="AlphaFoldDB" id="A0A512D1C9"/>
<dbReference type="NCBIfam" id="NF002759">
    <property type="entry name" value="PRK02813.1"/>
    <property type="match status" value="1"/>
</dbReference>
<comment type="similarity">
    <text evidence="2 9">Belongs to the peptidase M18 family.</text>
</comment>
<keyword evidence="5 9" id="KW-0479">Metal-binding</keyword>
<evidence type="ECO:0000256" key="4">
    <source>
        <dbReference type="ARBA" id="ARBA00022670"/>
    </source>
</evidence>
<dbReference type="GO" id="GO:0006508">
    <property type="term" value="P:proteolysis"/>
    <property type="evidence" value="ECO:0007669"/>
    <property type="project" value="UniProtKB-KW"/>
</dbReference>
<dbReference type="OrthoDB" id="5288740at2"/>
<dbReference type="PANTHER" id="PTHR28570:SF3">
    <property type="entry name" value="ASPARTYL AMINOPEPTIDASE"/>
    <property type="match status" value="1"/>
</dbReference>
<sequence length="435" mass="46031">MAHSFDTDTEAQGLIDYVDASPTPFHACEQAAARLAAEGFTEVVETEPWPTEPGRRYLVRGGSLIAWDTTGAHGAGAGPAAGFRVVGAHTDSPNLRVKPNPDHARAGWQMLGVEPYGGLILSSWLDRDLGLAGRVAVRGEGGGVEARTFHGRDALLRVAQLAIHLDRTQNEALSLNKQAHMEPLWGVGDEPGDFVGYLAEQVGVVREDVLSWDVMTHPIQPSTRLGRARELIAAPRLDNLATSYAGVRALLDAVATEPTHVPVLVLFDHEEIGSTSERGATSTLLPSVLERIVTAGGGTRDDYWRALAATVIASGDMGHATHPNYADRHEPMHQIQVNGGPVLKVNTNLRYATDSVGAAAFRLACEQAGVPMQTFVTRSDLPCGSTVGPVTSSLTGATTVDFGAAALSMHSTRELMGAEDPAMYAAALSAFLAPA</sequence>